<organism evidence="1 2">
    <name type="scientific">Coniophora puteana (strain RWD-64-598)</name>
    <name type="common">Brown rot fungus</name>
    <dbReference type="NCBI Taxonomy" id="741705"/>
    <lineage>
        <taxon>Eukaryota</taxon>
        <taxon>Fungi</taxon>
        <taxon>Dikarya</taxon>
        <taxon>Basidiomycota</taxon>
        <taxon>Agaricomycotina</taxon>
        <taxon>Agaricomycetes</taxon>
        <taxon>Agaricomycetidae</taxon>
        <taxon>Boletales</taxon>
        <taxon>Coniophorineae</taxon>
        <taxon>Coniophoraceae</taxon>
        <taxon>Coniophora</taxon>
    </lineage>
</organism>
<dbReference type="OrthoDB" id="2660295at2759"/>
<accession>A0A5M3N451</accession>
<proteinExistence type="predicted"/>
<name>A0A5M3N451_CONPW</name>
<comment type="caution">
    <text evidence="1">The sequence shown here is derived from an EMBL/GenBank/DDBJ whole genome shotgun (WGS) entry which is preliminary data.</text>
</comment>
<dbReference type="RefSeq" id="XP_007764347.1">
    <property type="nucleotide sequence ID" value="XM_007766157.1"/>
</dbReference>
<dbReference type="AlphaFoldDB" id="A0A5M3N451"/>
<sequence length="452" mass="50503">MLPSAHSTLNSPLFPSCSIQSLASETLLEIFDYLYKDAKRALKEDTYNASSLFPFGVASVCRGWLDVSILRSRYWVNAVIPLDFIILPPVMATYLAMFENQASPDAHVVFCDVAPIDPRTENARLDGVMRLLVPHLHKCKSIVLDTHHRSSIVLATRHLDTLVVRPLAKLALVSTISDTTQDAHFTSFACPDLAFLFVDAKTFVNFVASEGPKGNAKDFAGELNITMYHPDSSSGPVELKPSELLKAIFELDSVHDFGWLSSLTIEGVTFDAEAVEYDDDDIAEILPDLHHVEDVYLTDIHSPFLRSFFISFQPDFESGQERTVSLTRCSSDEPFEICNTGILELHEIGDGMHVMTAVKHWDGLELRVADSPGFHDAVLNTMTLEQLCPILSMLDVKNCPLSVRSLKRFVAAREGDIERLRVSKGPELSIEDKLVLKESIPHGVIWNRERLY</sequence>
<dbReference type="EMBL" id="JH711574">
    <property type="protein sequence ID" value="EIW85814.1"/>
    <property type="molecule type" value="Genomic_DNA"/>
</dbReference>
<dbReference type="GeneID" id="19210052"/>
<dbReference type="KEGG" id="cput:CONPUDRAFT_80215"/>
<gene>
    <name evidence="1" type="ORF">CONPUDRAFT_80215</name>
</gene>
<keyword evidence="2" id="KW-1185">Reference proteome</keyword>
<reference evidence="2" key="1">
    <citation type="journal article" date="2012" name="Science">
        <title>The Paleozoic origin of enzymatic lignin decomposition reconstructed from 31 fungal genomes.</title>
        <authorList>
            <person name="Floudas D."/>
            <person name="Binder M."/>
            <person name="Riley R."/>
            <person name="Barry K."/>
            <person name="Blanchette R.A."/>
            <person name="Henrissat B."/>
            <person name="Martinez A.T."/>
            <person name="Otillar R."/>
            <person name="Spatafora J.W."/>
            <person name="Yadav J.S."/>
            <person name="Aerts A."/>
            <person name="Benoit I."/>
            <person name="Boyd A."/>
            <person name="Carlson A."/>
            <person name="Copeland A."/>
            <person name="Coutinho P.M."/>
            <person name="de Vries R.P."/>
            <person name="Ferreira P."/>
            <person name="Findley K."/>
            <person name="Foster B."/>
            <person name="Gaskell J."/>
            <person name="Glotzer D."/>
            <person name="Gorecki P."/>
            <person name="Heitman J."/>
            <person name="Hesse C."/>
            <person name="Hori C."/>
            <person name="Igarashi K."/>
            <person name="Jurgens J.A."/>
            <person name="Kallen N."/>
            <person name="Kersten P."/>
            <person name="Kohler A."/>
            <person name="Kuees U."/>
            <person name="Kumar T.K.A."/>
            <person name="Kuo A."/>
            <person name="LaButti K."/>
            <person name="Larrondo L.F."/>
            <person name="Lindquist E."/>
            <person name="Ling A."/>
            <person name="Lombard V."/>
            <person name="Lucas S."/>
            <person name="Lundell T."/>
            <person name="Martin R."/>
            <person name="McLaughlin D.J."/>
            <person name="Morgenstern I."/>
            <person name="Morin E."/>
            <person name="Murat C."/>
            <person name="Nagy L.G."/>
            <person name="Nolan M."/>
            <person name="Ohm R.A."/>
            <person name="Patyshakuliyeva A."/>
            <person name="Rokas A."/>
            <person name="Ruiz-Duenas F.J."/>
            <person name="Sabat G."/>
            <person name="Salamov A."/>
            <person name="Samejima M."/>
            <person name="Schmutz J."/>
            <person name="Slot J.C."/>
            <person name="St John F."/>
            <person name="Stenlid J."/>
            <person name="Sun H."/>
            <person name="Sun S."/>
            <person name="Syed K."/>
            <person name="Tsang A."/>
            <person name="Wiebenga A."/>
            <person name="Young D."/>
            <person name="Pisabarro A."/>
            <person name="Eastwood D.C."/>
            <person name="Martin F."/>
            <person name="Cullen D."/>
            <person name="Grigoriev I.V."/>
            <person name="Hibbett D.S."/>
        </authorList>
    </citation>
    <scope>NUCLEOTIDE SEQUENCE [LARGE SCALE GENOMIC DNA]</scope>
    <source>
        <strain evidence="2">RWD-64-598 SS2</strain>
    </source>
</reference>
<evidence type="ECO:0000313" key="2">
    <source>
        <dbReference type="Proteomes" id="UP000053558"/>
    </source>
</evidence>
<protein>
    <recommendedName>
        <fullName evidence="3">F-box domain-containing protein</fullName>
    </recommendedName>
</protein>
<dbReference type="Proteomes" id="UP000053558">
    <property type="component" value="Unassembled WGS sequence"/>
</dbReference>
<evidence type="ECO:0008006" key="3">
    <source>
        <dbReference type="Google" id="ProtNLM"/>
    </source>
</evidence>
<evidence type="ECO:0000313" key="1">
    <source>
        <dbReference type="EMBL" id="EIW85814.1"/>
    </source>
</evidence>